<keyword evidence="9" id="KW-1185">Reference proteome</keyword>
<feature type="compositionally biased region" description="Basic and acidic residues" evidence="6">
    <location>
        <begin position="475"/>
        <end position="502"/>
    </location>
</feature>
<feature type="domain" description="C2H2-type" evidence="7">
    <location>
        <begin position="244"/>
        <end position="273"/>
    </location>
</feature>
<dbReference type="AlphaFoldDB" id="A0A9W4SEM8"/>
<organism evidence="8 9">
    <name type="scientific">Funneliformis geosporum</name>
    <dbReference type="NCBI Taxonomy" id="1117311"/>
    <lineage>
        <taxon>Eukaryota</taxon>
        <taxon>Fungi</taxon>
        <taxon>Fungi incertae sedis</taxon>
        <taxon>Mucoromycota</taxon>
        <taxon>Glomeromycotina</taxon>
        <taxon>Glomeromycetes</taxon>
        <taxon>Glomerales</taxon>
        <taxon>Glomeraceae</taxon>
        <taxon>Funneliformis</taxon>
    </lineage>
</organism>
<evidence type="ECO:0000256" key="3">
    <source>
        <dbReference type="ARBA" id="ARBA00022771"/>
    </source>
</evidence>
<gene>
    <name evidence="8" type="ORF">FWILDA_LOCUS2685</name>
</gene>
<proteinExistence type="predicted"/>
<evidence type="ECO:0000256" key="2">
    <source>
        <dbReference type="ARBA" id="ARBA00022737"/>
    </source>
</evidence>
<evidence type="ECO:0000313" key="8">
    <source>
        <dbReference type="EMBL" id="CAI2166660.1"/>
    </source>
</evidence>
<dbReference type="OrthoDB" id="2374457at2759"/>
<dbReference type="GO" id="GO:0008270">
    <property type="term" value="F:zinc ion binding"/>
    <property type="evidence" value="ECO:0007669"/>
    <property type="project" value="UniProtKB-KW"/>
</dbReference>
<dbReference type="PROSITE" id="PS00028">
    <property type="entry name" value="ZINC_FINGER_C2H2_1"/>
    <property type="match status" value="7"/>
</dbReference>
<keyword evidence="2" id="KW-0677">Repeat</keyword>
<dbReference type="PANTHER" id="PTHR24379">
    <property type="entry name" value="KRAB AND ZINC FINGER DOMAIN-CONTAINING"/>
    <property type="match status" value="1"/>
</dbReference>
<keyword evidence="1" id="KW-0479">Metal-binding</keyword>
<feature type="region of interest" description="Disordered" evidence="6">
    <location>
        <begin position="470"/>
        <end position="502"/>
    </location>
</feature>
<dbReference type="EMBL" id="CAMKVN010000324">
    <property type="protein sequence ID" value="CAI2166660.1"/>
    <property type="molecule type" value="Genomic_DNA"/>
</dbReference>
<dbReference type="InterPro" id="IPR036236">
    <property type="entry name" value="Znf_C2H2_sf"/>
</dbReference>
<evidence type="ECO:0000313" key="9">
    <source>
        <dbReference type="Proteomes" id="UP001153678"/>
    </source>
</evidence>
<reference evidence="8" key="1">
    <citation type="submission" date="2022-08" db="EMBL/GenBank/DDBJ databases">
        <authorList>
            <person name="Kallberg Y."/>
            <person name="Tangrot J."/>
            <person name="Rosling A."/>
        </authorList>
    </citation>
    <scope>NUCLEOTIDE SEQUENCE</scope>
    <source>
        <strain evidence="8">Wild A</strain>
    </source>
</reference>
<dbReference type="SUPFAM" id="SSF57667">
    <property type="entry name" value="beta-beta-alpha zinc fingers"/>
    <property type="match status" value="4"/>
</dbReference>
<accession>A0A9W4SEM8</accession>
<protein>
    <submittedName>
        <fullName evidence="8">1067_t:CDS:1</fullName>
    </submittedName>
</protein>
<dbReference type="SMART" id="SM00355">
    <property type="entry name" value="ZnF_C2H2"/>
    <property type="match status" value="10"/>
</dbReference>
<feature type="domain" description="C2H2-type" evidence="7">
    <location>
        <begin position="143"/>
        <end position="171"/>
    </location>
</feature>
<feature type="domain" description="C2H2-type" evidence="7">
    <location>
        <begin position="9"/>
        <end position="36"/>
    </location>
</feature>
<keyword evidence="4" id="KW-0862">Zinc</keyword>
<name>A0A9W4SEM8_9GLOM</name>
<dbReference type="InterPro" id="IPR013087">
    <property type="entry name" value="Znf_C2H2_type"/>
</dbReference>
<dbReference type="Proteomes" id="UP001153678">
    <property type="component" value="Unassembled WGS sequence"/>
</dbReference>
<dbReference type="PROSITE" id="PS50157">
    <property type="entry name" value="ZINC_FINGER_C2H2_2"/>
    <property type="match status" value="5"/>
</dbReference>
<sequence>MKSTHTKDFSCIVCPKKFYDKAELNEHSREHIGENFLPSTVNASTTFMPPTTYPPTIQPSSIIPQEMVHEDDVTFLHKVCEDHNGSYFLKCNLCIKTTFSYASFRLHAKKAHKYEWLCLVCCQVLPTRNALGSHMSKNHRKCFPCTVCPKECFDNTELNDHVRANHSRKKLSSGKSKGMLTIHELISAQPISIKCKICSEIFDTHLKFNKHIRLHGVNFSCRYCSQAFYLKWVKKSHVNQVHRFSCKECNRFFLTAKSLSDHCSSKAHQKNTNSSVQPQLSQLEMIQSTAPQDSNFAQEEGSRSKTKESPEFLHDFIKNAEMENDFAEYLLATYNFKCKSCKQIFGSRLEFNEHVKQEHDLIHICEICSLVHYNELSLLVHRNNDHSIKEFYCNYCNSSYFLEKELHDHIFEAHVEKDAQPVEVSMEVEYANEYEGCSQIQGEVFENYEEYDEESDSFVDEHDHVLDAIETTNGDEGHSKMQVDVNRPRTDDYETNRIKTTN</sequence>
<feature type="domain" description="C2H2-type" evidence="7">
    <location>
        <begin position="193"/>
        <end position="215"/>
    </location>
</feature>
<evidence type="ECO:0000256" key="6">
    <source>
        <dbReference type="SAM" id="MobiDB-lite"/>
    </source>
</evidence>
<evidence type="ECO:0000256" key="4">
    <source>
        <dbReference type="ARBA" id="ARBA00022833"/>
    </source>
</evidence>
<dbReference type="PANTHER" id="PTHR24379:SF121">
    <property type="entry name" value="C2H2-TYPE DOMAIN-CONTAINING PROTEIN"/>
    <property type="match status" value="1"/>
</dbReference>
<feature type="domain" description="C2H2-type" evidence="7">
    <location>
        <begin position="336"/>
        <end position="359"/>
    </location>
</feature>
<keyword evidence="3 5" id="KW-0863">Zinc-finger</keyword>
<evidence type="ECO:0000256" key="5">
    <source>
        <dbReference type="PROSITE-ProRule" id="PRU00042"/>
    </source>
</evidence>
<comment type="caution">
    <text evidence="8">The sequence shown here is derived from an EMBL/GenBank/DDBJ whole genome shotgun (WGS) entry which is preliminary data.</text>
</comment>
<dbReference type="Gene3D" id="3.30.160.60">
    <property type="entry name" value="Classic Zinc Finger"/>
    <property type="match status" value="3"/>
</dbReference>
<evidence type="ECO:0000259" key="7">
    <source>
        <dbReference type="PROSITE" id="PS50157"/>
    </source>
</evidence>
<evidence type="ECO:0000256" key="1">
    <source>
        <dbReference type="ARBA" id="ARBA00022723"/>
    </source>
</evidence>